<evidence type="ECO:0000313" key="2">
    <source>
        <dbReference type="EMBL" id="ASD48920.1"/>
    </source>
</evidence>
<protein>
    <submittedName>
        <fullName evidence="2">Uncharacterized protein</fullName>
    </submittedName>
</protein>
<keyword evidence="2" id="KW-0614">Plasmid</keyword>
<sequence>MTPSRSEHITSGSGEKQTHTAALRTSLQQEDRLLRAEEQGIIDQGSRTAIHIREQEVQRDIRELR</sequence>
<feature type="region of interest" description="Disordered" evidence="1">
    <location>
        <begin position="1"/>
        <end position="23"/>
    </location>
</feature>
<evidence type="ECO:0000256" key="1">
    <source>
        <dbReference type="SAM" id="MobiDB-lite"/>
    </source>
</evidence>
<accession>A0A1Z3MM89</accession>
<feature type="compositionally biased region" description="Polar residues" evidence="1">
    <location>
        <begin position="9"/>
        <end position="23"/>
    </location>
</feature>
<proteinExistence type="predicted"/>
<reference evidence="2" key="1">
    <citation type="submission" date="2017-04" db="EMBL/GenBank/DDBJ databases">
        <title>First report of Klebsiella oxytoca strain simultaneously producing NDM-1, IMP-4 and KPC-2 carbapenemases.</title>
        <authorList>
            <person name="Wang J."/>
            <person name="Li J."/>
            <person name="Yuan M."/>
            <person name="Chen H."/>
            <person name="Jia Y."/>
            <person name="Zhu X."/>
            <person name="Bai L."/>
            <person name="Bai X."/>
            <person name="Fanning S."/>
        </authorList>
    </citation>
    <scope>NUCLEOTIDE SEQUENCE</scope>
    <source>
        <strain evidence="2">PKOX3</strain>
        <plasmid evidence="2">p2-OXA</plasmid>
    </source>
</reference>
<name>A0A1Z3MM89_KLEOX</name>
<dbReference type="GeneID" id="39631843"/>
<dbReference type="AlphaFoldDB" id="A0A1Z3MM89"/>
<dbReference type="EMBL" id="KY913898">
    <property type="protein sequence ID" value="ASD48920.1"/>
    <property type="molecule type" value="Genomic_DNA"/>
</dbReference>
<geneLocation type="plasmid" evidence="2">
    <name>p2-OXA</name>
</geneLocation>
<dbReference type="RefSeq" id="WP_032433952.1">
    <property type="nucleotide sequence ID" value="NZ_KY913898.1"/>
</dbReference>
<organism evidence="2">
    <name type="scientific">Klebsiella oxytoca</name>
    <dbReference type="NCBI Taxonomy" id="571"/>
    <lineage>
        <taxon>Bacteria</taxon>
        <taxon>Pseudomonadati</taxon>
        <taxon>Pseudomonadota</taxon>
        <taxon>Gammaproteobacteria</taxon>
        <taxon>Enterobacterales</taxon>
        <taxon>Enterobacteriaceae</taxon>
        <taxon>Klebsiella/Raoultella group</taxon>
        <taxon>Klebsiella</taxon>
    </lineage>
</organism>